<evidence type="ECO:0000313" key="2">
    <source>
        <dbReference type="Proteomes" id="UP000887566"/>
    </source>
</evidence>
<evidence type="ECO:0000256" key="1">
    <source>
        <dbReference type="SAM" id="MobiDB-lite"/>
    </source>
</evidence>
<evidence type="ECO:0000313" key="3">
    <source>
        <dbReference type="WBParaSite" id="PSAMB.scaffold14076size2013.g35840.t1"/>
    </source>
</evidence>
<proteinExistence type="predicted"/>
<dbReference type="Proteomes" id="UP000887566">
    <property type="component" value="Unplaced"/>
</dbReference>
<dbReference type="WBParaSite" id="PSAMB.scaffold14076size2013.g35840.t1">
    <property type="protein sequence ID" value="PSAMB.scaffold14076size2013.g35840.t1"/>
    <property type="gene ID" value="PSAMB.scaffold14076size2013.g35840"/>
</dbReference>
<protein>
    <submittedName>
        <fullName evidence="3">Uncharacterized protein</fullName>
    </submittedName>
</protein>
<reference evidence="3" key="1">
    <citation type="submission" date="2022-11" db="UniProtKB">
        <authorList>
            <consortium name="WormBaseParasite"/>
        </authorList>
    </citation>
    <scope>IDENTIFICATION</scope>
</reference>
<keyword evidence="2" id="KW-1185">Reference proteome</keyword>
<feature type="compositionally biased region" description="Basic and acidic residues" evidence="1">
    <location>
        <begin position="21"/>
        <end position="30"/>
    </location>
</feature>
<dbReference type="AlphaFoldDB" id="A0A914V023"/>
<accession>A0A914V023</accession>
<sequence>MLALLLRAELPAKNDATSSHGVERERDSPRFRRNQSPAESLSSALIARCGSIKNSRPEPPTLSYPMFARLITWRAHSCYYSFAYVGSGISSRLRLRKCSTYFDPPSNYRQRAQQ</sequence>
<name>A0A914V023_9BILA</name>
<feature type="region of interest" description="Disordered" evidence="1">
    <location>
        <begin position="13"/>
        <end position="41"/>
    </location>
</feature>
<organism evidence="2 3">
    <name type="scientific">Plectus sambesii</name>
    <dbReference type="NCBI Taxonomy" id="2011161"/>
    <lineage>
        <taxon>Eukaryota</taxon>
        <taxon>Metazoa</taxon>
        <taxon>Ecdysozoa</taxon>
        <taxon>Nematoda</taxon>
        <taxon>Chromadorea</taxon>
        <taxon>Plectida</taxon>
        <taxon>Plectina</taxon>
        <taxon>Plectoidea</taxon>
        <taxon>Plectidae</taxon>
        <taxon>Plectus</taxon>
    </lineage>
</organism>